<comment type="caution">
    <text evidence="1">The sequence shown here is derived from an EMBL/GenBank/DDBJ whole genome shotgun (WGS) entry which is preliminary data.</text>
</comment>
<proteinExistence type="predicted"/>
<dbReference type="EMBL" id="CBXF010000115">
    <property type="protein sequence ID" value="CDL84839.1"/>
    <property type="molecule type" value="Genomic_DNA"/>
</dbReference>
<accession>W1J285</accession>
<protein>
    <submittedName>
        <fullName evidence="1">Uncharacterized protein</fullName>
    </submittedName>
</protein>
<sequence>MKKLKMAGDIMFFETIVDGIPNKTHHEIIGNHENMVSQDFGVLTDVG</sequence>
<evidence type="ECO:0000313" key="2">
    <source>
        <dbReference type="Proteomes" id="UP000019202"/>
    </source>
</evidence>
<dbReference type="Proteomes" id="UP000019202">
    <property type="component" value="Unassembled WGS sequence"/>
</dbReference>
<evidence type="ECO:0000313" key="1">
    <source>
        <dbReference type="EMBL" id="CDL84839.1"/>
    </source>
</evidence>
<name>W1J285_9GAMM</name>
<keyword evidence="2" id="KW-1185">Reference proteome</keyword>
<dbReference type="AlphaFoldDB" id="W1J285"/>
<gene>
    <name evidence="1" type="ORF">XSR1_540010</name>
</gene>
<organism evidence="1 2">
    <name type="scientific">Xenorhabdus szentirmaii DSM 16338</name>
    <dbReference type="NCBI Taxonomy" id="1427518"/>
    <lineage>
        <taxon>Bacteria</taxon>
        <taxon>Pseudomonadati</taxon>
        <taxon>Pseudomonadota</taxon>
        <taxon>Gammaproteobacteria</taxon>
        <taxon>Enterobacterales</taxon>
        <taxon>Morganellaceae</taxon>
        <taxon>Xenorhabdus</taxon>
    </lineage>
</organism>
<reference evidence="1" key="1">
    <citation type="submission" date="2013-11" db="EMBL/GenBank/DDBJ databases">
        <title>Draft genome sequence and annotation of the entomopathogenic bacteria, Xenorhabdus cabanillasi strain JM26 and Xenorhabdus szentirmai strain DSM 16338.</title>
        <authorList>
            <person name="Gualtieri M."/>
            <person name="Ogier J.C."/>
            <person name="Pages S."/>
            <person name="Givaudan A."/>
            <person name="Gaudriault S."/>
        </authorList>
    </citation>
    <scope>NUCLEOTIDE SEQUENCE [LARGE SCALE GENOMIC DNA]</scope>
    <source>
        <strain evidence="1">DSM 16338</strain>
    </source>
</reference>